<evidence type="ECO:0000313" key="2">
    <source>
        <dbReference type="Proteomes" id="UP000460257"/>
    </source>
</evidence>
<proteinExistence type="predicted"/>
<accession>A0A6N7IY89</accession>
<keyword evidence="2" id="KW-1185">Reference proteome</keyword>
<reference evidence="1" key="1">
    <citation type="journal article" date="2020" name="Appl. Environ. Microbiol.">
        <title>Medium-Chain Fatty Acid Synthesis by 'Candidatus Weimeria bifida' gen. nov., sp. nov., and 'Candidatus Pseudoramibacter fermentans' sp. nov.</title>
        <authorList>
            <person name="Scarborough M.J."/>
            <person name="Myers K.S."/>
            <person name="Donohue T.J."/>
            <person name="Noguera D.R."/>
        </authorList>
    </citation>
    <scope>NUCLEOTIDE SEQUENCE</scope>
    <source>
        <strain evidence="1">LCO1.1</strain>
    </source>
</reference>
<dbReference type="AlphaFoldDB" id="A0A6N7IY89"/>
<comment type="caution">
    <text evidence="1">The sequence shown here is derived from an EMBL/GenBank/DDBJ whole genome shotgun (WGS) entry which is preliminary data.</text>
</comment>
<evidence type="ECO:0000313" key="1">
    <source>
        <dbReference type="EMBL" id="MQN00900.1"/>
    </source>
</evidence>
<dbReference type="Proteomes" id="UP000460257">
    <property type="component" value="Unassembled WGS sequence"/>
</dbReference>
<dbReference type="EMBL" id="VOGC01000002">
    <property type="protein sequence ID" value="MQN00900.1"/>
    <property type="molecule type" value="Genomic_DNA"/>
</dbReference>
<sequence length="164" mass="19272">MKLSSAFESCAEPMIEFKVRMLNINRGNNGELLEKCKPLRDYSNFVYYTRRANTEGKSIEESVDYALDALDDGWVKSYIRRNRSEVMDMVLTDYDEERTMRLLKDEYREEGREEEKTNMVINIMNLHDLTFDSAADFLGMQGSDREKCKKAVEARKHQNQKNKS</sequence>
<name>A0A6N7IY89_9FIRM</name>
<protein>
    <submittedName>
        <fullName evidence="1">Uncharacterized protein</fullName>
    </submittedName>
</protein>
<organism evidence="1 2">
    <name type="scientific">Candidatus Weimeria bifida</name>
    <dbReference type="NCBI Taxonomy" id="2599074"/>
    <lineage>
        <taxon>Bacteria</taxon>
        <taxon>Bacillati</taxon>
        <taxon>Bacillota</taxon>
        <taxon>Clostridia</taxon>
        <taxon>Lachnospirales</taxon>
        <taxon>Lachnospiraceae</taxon>
        <taxon>Candidatus Weimeria</taxon>
    </lineage>
</organism>
<gene>
    <name evidence="1" type="ORF">FRC54_02760</name>
</gene>